<keyword evidence="3" id="KW-1185">Reference proteome</keyword>
<protein>
    <recommendedName>
        <fullName evidence="1">DUF397 domain-containing protein</fullName>
    </recommendedName>
</protein>
<evidence type="ECO:0000259" key="1">
    <source>
        <dbReference type="Pfam" id="PF04149"/>
    </source>
</evidence>
<dbReference type="EMBL" id="BOOU01000001">
    <property type="protein sequence ID" value="GII75049.1"/>
    <property type="molecule type" value="Genomic_DNA"/>
</dbReference>
<name>A0A919QVX1_9ACTN</name>
<sequence>MSGSPWPVERPLPHESHWYKSSYSADQGECVEVAWRSGVRAVRDSTRVDEPVLTCSADEWSVFVTGVRWGDL</sequence>
<comment type="caution">
    <text evidence="2">The sequence shown here is derived from an EMBL/GenBank/DDBJ whole genome shotgun (WGS) entry which is preliminary data.</text>
</comment>
<dbReference type="Pfam" id="PF04149">
    <property type="entry name" value="DUF397"/>
    <property type="match status" value="1"/>
</dbReference>
<dbReference type="RefSeq" id="WP_203981721.1">
    <property type="nucleotide sequence ID" value="NZ_BOOU01000001.1"/>
</dbReference>
<dbReference type="Proteomes" id="UP000655287">
    <property type="component" value="Unassembled WGS sequence"/>
</dbReference>
<dbReference type="AlphaFoldDB" id="A0A919QVX1"/>
<organism evidence="2 3">
    <name type="scientific">Sphaerisporangium rufum</name>
    <dbReference type="NCBI Taxonomy" id="1381558"/>
    <lineage>
        <taxon>Bacteria</taxon>
        <taxon>Bacillati</taxon>
        <taxon>Actinomycetota</taxon>
        <taxon>Actinomycetes</taxon>
        <taxon>Streptosporangiales</taxon>
        <taxon>Streptosporangiaceae</taxon>
        <taxon>Sphaerisporangium</taxon>
    </lineage>
</organism>
<reference evidence="2" key="1">
    <citation type="submission" date="2021-01" db="EMBL/GenBank/DDBJ databases">
        <title>Whole genome shotgun sequence of Sphaerisporangium rufum NBRC 109079.</title>
        <authorList>
            <person name="Komaki H."/>
            <person name="Tamura T."/>
        </authorList>
    </citation>
    <scope>NUCLEOTIDE SEQUENCE</scope>
    <source>
        <strain evidence="2">NBRC 109079</strain>
    </source>
</reference>
<gene>
    <name evidence="2" type="ORF">Sru01_00310</name>
</gene>
<proteinExistence type="predicted"/>
<feature type="domain" description="DUF397" evidence="1">
    <location>
        <begin position="17"/>
        <end position="68"/>
    </location>
</feature>
<evidence type="ECO:0000313" key="3">
    <source>
        <dbReference type="Proteomes" id="UP000655287"/>
    </source>
</evidence>
<accession>A0A919QVX1</accession>
<evidence type="ECO:0000313" key="2">
    <source>
        <dbReference type="EMBL" id="GII75049.1"/>
    </source>
</evidence>
<dbReference type="InterPro" id="IPR007278">
    <property type="entry name" value="DUF397"/>
</dbReference>